<accession>A0A644XKH1</accession>
<dbReference type="EMBL" id="VSSQ01002327">
    <property type="protein sequence ID" value="MPM14723.1"/>
    <property type="molecule type" value="Genomic_DNA"/>
</dbReference>
<dbReference type="AlphaFoldDB" id="A0A644XKH1"/>
<name>A0A644XKH1_9ZZZZ</name>
<evidence type="ECO:0000256" key="1">
    <source>
        <dbReference type="SAM" id="MobiDB-lite"/>
    </source>
</evidence>
<sequence length="200" mass="22357">MRINLVAPSFRRKMPKEAAGRCEKPKIHKRSTVEVFPSNILVLLLHLVKILLFFCYETEKMSSLKRSRVGKGQDGRCDSGVLAGDGEIARMTVRASGREAGLIRQYTKMSGTAMSRFICLPLRTGSGTRAPGPSFRSTWRRPGGVISFPMGRRTKAGSPNDRRADPRGRISGRSRRYTSRSSARMRASSFSTGPVYRFPW</sequence>
<protein>
    <submittedName>
        <fullName evidence="2">Uncharacterized protein</fullName>
    </submittedName>
</protein>
<gene>
    <name evidence="2" type="ORF">SDC9_61087</name>
</gene>
<evidence type="ECO:0000313" key="2">
    <source>
        <dbReference type="EMBL" id="MPM14723.1"/>
    </source>
</evidence>
<reference evidence="2" key="1">
    <citation type="submission" date="2019-08" db="EMBL/GenBank/DDBJ databases">
        <authorList>
            <person name="Kucharzyk K."/>
            <person name="Murdoch R.W."/>
            <person name="Higgins S."/>
            <person name="Loffler F."/>
        </authorList>
    </citation>
    <scope>NUCLEOTIDE SEQUENCE</scope>
</reference>
<comment type="caution">
    <text evidence="2">The sequence shown here is derived from an EMBL/GenBank/DDBJ whole genome shotgun (WGS) entry which is preliminary data.</text>
</comment>
<feature type="compositionally biased region" description="Low complexity" evidence="1">
    <location>
        <begin position="179"/>
        <end position="188"/>
    </location>
</feature>
<organism evidence="2">
    <name type="scientific">bioreactor metagenome</name>
    <dbReference type="NCBI Taxonomy" id="1076179"/>
    <lineage>
        <taxon>unclassified sequences</taxon>
        <taxon>metagenomes</taxon>
        <taxon>ecological metagenomes</taxon>
    </lineage>
</organism>
<feature type="region of interest" description="Disordered" evidence="1">
    <location>
        <begin position="146"/>
        <end position="188"/>
    </location>
</feature>
<proteinExistence type="predicted"/>